<keyword evidence="4" id="KW-0233">DNA recombination</keyword>
<evidence type="ECO:0000256" key="4">
    <source>
        <dbReference type="ARBA" id="ARBA00023172"/>
    </source>
</evidence>
<protein>
    <submittedName>
        <fullName evidence="6">Prophage integrase IntA</fullName>
    </submittedName>
</protein>
<dbReference type="InterPro" id="IPR025166">
    <property type="entry name" value="Integrase_DNA_bind_dom"/>
</dbReference>
<dbReference type="Gene3D" id="1.10.443.10">
    <property type="entry name" value="Intergrase catalytic core"/>
    <property type="match status" value="1"/>
</dbReference>
<dbReference type="PANTHER" id="PTHR30629:SF2">
    <property type="entry name" value="PROPHAGE INTEGRASE INTS-RELATED"/>
    <property type="match status" value="1"/>
</dbReference>
<dbReference type="SUPFAM" id="SSF56349">
    <property type="entry name" value="DNA breaking-rejoining enzymes"/>
    <property type="match status" value="1"/>
</dbReference>
<dbReference type="Gene3D" id="1.10.150.130">
    <property type="match status" value="1"/>
</dbReference>
<dbReference type="Pfam" id="PF13356">
    <property type="entry name" value="Arm-DNA-bind_3"/>
    <property type="match status" value="1"/>
</dbReference>
<evidence type="ECO:0000259" key="5">
    <source>
        <dbReference type="PROSITE" id="PS51898"/>
    </source>
</evidence>
<keyword evidence="7" id="KW-1185">Reference proteome</keyword>
<reference evidence="6" key="2">
    <citation type="submission" date="2021-08" db="EMBL/GenBank/DDBJ databases">
        <authorList>
            <person name="Tani A."/>
            <person name="Ola A."/>
            <person name="Ogura Y."/>
            <person name="Katsura K."/>
            <person name="Hayashi T."/>
        </authorList>
    </citation>
    <scope>NUCLEOTIDE SEQUENCE</scope>
    <source>
        <strain evidence="6">DSM 17168</strain>
    </source>
</reference>
<evidence type="ECO:0000313" key="7">
    <source>
        <dbReference type="Proteomes" id="UP001055153"/>
    </source>
</evidence>
<evidence type="ECO:0000256" key="2">
    <source>
        <dbReference type="ARBA" id="ARBA00022908"/>
    </source>
</evidence>
<comment type="caution">
    <text evidence="6">The sequence shown here is derived from an EMBL/GenBank/DDBJ whole genome shotgun (WGS) entry which is preliminary data.</text>
</comment>
<organism evidence="6 7">
    <name type="scientific">Methylobacterium isbiliense</name>
    <dbReference type="NCBI Taxonomy" id="315478"/>
    <lineage>
        <taxon>Bacteria</taxon>
        <taxon>Pseudomonadati</taxon>
        <taxon>Pseudomonadota</taxon>
        <taxon>Alphaproteobacteria</taxon>
        <taxon>Hyphomicrobiales</taxon>
        <taxon>Methylobacteriaceae</taxon>
        <taxon>Methylobacterium</taxon>
    </lineage>
</organism>
<evidence type="ECO:0000313" key="6">
    <source>
        <dbReference type="EMBL" id="GJE00034.1"/>
    </source>
</evidence>
<dbReference type="EMBL" id="BPQQ01000022">
    <property type="protein sequence ID" value="GJE00034.1"/>
    <property type="molecule type" value="Genomic_DNA"/>
</dbReference>
<reference evidence="6" key="1">
    <citation type="journal article" date="2021" name="Front. Microbiol.">
        <title>Comprehensive Comparative Genomics and Phenotyping of Methylobacterium Species.</title>
        <authorList>
            <person name="Alessa O."/>
            <person name="Ogura Y."/>
            <person name="Fujitani Y."/>
            <person name="Takami H."/>
            <person name="Hayashi T."/>
            <person name="Sahin N."/>
            <person name="Tani A."/>
        </authorList>
    </citation>
    <scope>NUCLEOTIDE SEQUENCE</scope>
    <source>
        <strain evidence="6">DSM 17168</strain>
    </source>
</reference>
<gene>
    <name evidence="6" type="primary">intA_2</name>
    <name evidence="6" type="ORF">GMJLKIPL_1952</name>
</gene>
<sequence length="419" mass="46586">MPVVSLTHTYVAGLQARPPSERIEVWDERTPGLCLRIGPNGNGAWSFRYRPKSGKGYQRITLGRLADLTLADARERAARHRVAVADGGDPQHELKARQSAAESVLTFDALAQRYLDEYAKPNKASWKNDEGYLKRPRTAWGKRAAASITRRDAILLLDGIKKTAPISANRCQTVLVTLFNWAVEDQHLEVNPIAGLKKRAKETAKDRVLTDAELRVLWHALGRMGTTRDVGDALRFLLLVGQRPGEVAGLVRAELHDLDRPEAARWEIPAARMKTRRVHAVPLAQKAVEILQGAIERRQADGDGQRVFASRFVARDSLARHSLSQAVRRVIAALELDGPDQEAVASLQAEPPTPHDFRRTVATGLGRLGIPREDRKAVLAHVEDDVHARHYDQYERLKEKRAALDAWANHVSAVVEACA</sequence>
<keyword evidence="3" id="KW-0238">DNA-binding</keyword>
<dbReference type="PROSITE" id="PS51898">
    <property type="entry name" value="TYR_RECOMBINASE"/>
    <property type="match status" value="1"/>
</dbReference>
<dbReference type="CDD" id="cd00801">
    <property type="entry name" value="INT_P4_C"/>
    <property type="match status" value="1"/>
</dbReference>
<evidence type="ECO:0000256" key="1">
    <source>
        <dbReference type="ARBA" id="ARBA00008857"/>
    </source>
</evidence>
<accession>A0ABQ4SBZ6</accession>
<dbReference type="InterPro" id="IPR002104">
    <property type="entry name" value="Integrase_catalytic"/>
</dbReference>
<dbReference type="PANTHER" id="PTHR30629">
    <property type="entry name" value="PROPHAGE INTEGRASE"/>
    <property type="match status" value="1"/>
</dbReference>
<dbReference type="Pfam" id="PF00589">
    <property type="entry name" value="Phage_integrase"/>
    <property type="match status" value="1"/>
</dbReference>
<dbReference type="InterPro" id="IPR011010">
    <property type="entry name" value="DNA_brk_join_enz"/>
</dbReference>
<comment type="similarity">
    <text evidence="1">Belongs to the 'phage' integrase family.</text>
</comment>
<dbReference type="InterPro" id="IPR013762">
    <property type="entry name" value="Integrase-like_cat_sf"/>
</dbReference>
<dbReference type="InterPro" id="IPR050808">
    <property type="entry name" value="Phage_Integrase"/>
</dbReference>
<evidence type="ECO:0000256" key="3">
    <source>
        <dbReference type="ARBA" id="ARBA00023125"/>
    </source>
</evidence>
<keyword evidence="2" id="KW-0229">DNA integration</keyword>
<dbReference type="RefSeq" id="WP_238234913.1">
    <property type="nucleotide sequence ID" value="NZ_BPQQ01000022.1"/>
</dbReference>
<dbReference type="Gene3D" id="3.30.160.390">
    <property type="entry name" value="Integrase, DNA-binding domain"/>
    <property type="match status" value="1"/>
</dbReference>
<dbReference type="InterPro" id="IPR010998">
    <property type="entry name" value="Integrase_recombinase_N"/>
</dbReference>
<name>A0ABQ4SBZ6_9HYPH</name>
<feature type="domain" description="Tyr recombinase" evidence="5">
    <location>
        <begin position="204"/>
        <end position="405"/>
    </location>
</feature>
<dbReference type="InterPro" id="IPR038488">
    <property type="entry name" value="Integrase_DNA-bd_sf"/>
</dbReference>
<dbReference type="Proteomes" id="UP001055153">
    <property type="component" value="Unassembled WGS sequence"/>
</dbReference>
<proteinExistence type="inferred from homology"/>